<keyword evidence="21" id="KW-1185">Reference proteome</keyword>
<keyword evidence="11" id="KW-0999">Mitochondrion inner membrane</keyword>
<evidence type="ECO:0000256" key="2">
    <source>
        <dbReference type="ARBA" id="ARBA00004443"/>
    </source>
</evidence>
<keyword evidence="12" id="KW-0460">Magnesium</keyword>
<keyword evidence="10" id="KW-0548">Nucleotidyltransferase</keyword>
<evidence type="ECO:0000256" key="16">
    <source>
        <dbReference type="ARBA" id="ARBA00023209"/>
    </source>
</evidence>
<dbReference type="UniPathway" id="UPA00557">
    <property type="reaction ID" value="UER00614"/>
</dbReference>
<dbReference type="InterPro" id="IPR015222">
    <property type="entry name" value="Tam41"/>
</dbReference>
<accession>A0A2V0NV77</accession>
<dbReference type="EMBL" id="BDRX01000010">
    <property type="protein sequence ID" value="GBF89470.1"/>
    <property type="molecule type" value="Genomic_DNA"/>
</dbReference>
<evidence type="ECO:0000256" key="4">
    <source>
        <dbReference type="ARBA" id="ARBA00005189"/>
    </source>
</evidence>
<dbReference type="InParanoid" id="A0A2V0NV77"/>
<keyword evidence="9" id="KW-0808">Transferase</keyword>
<evidence type="ECO:0000313" key="21">
    <source>
        <dbReference type="Proteomes" id="UP000247498"/>
    </source>
</evidence>
<comment type="pathway">
    <text evidence="3">Phospholipid metabolism; CDP-diacylglycerol biosynthesis; CDP-diacylglycerol from sn-glycerol 3-phosphate: step 3/3.</text>
</comment>
<keyword evidence="15" id="KW-0472">Membrane</keyword>
<feature type="compositionally biased region" description="Low complexity" evidence="19">
    <location>
        <begin position="230"/>
        <end position="253"/>
    </location>
</feature>
<proteinExistence type="inferred from homology"/>
<dbReference type="Pfam" id="PF09139">
    <property type="entry name" value="Tam41_Mmp37"/>
    <property type="match status" value="2"/>
</dbReference>
<dbReference type="FunCoup" id="A0A2V0NV77">
    <property type="interactions" value="1473"/>
</dbReference>
<evidence type="ECO:0000256" key="17">
    <source>
        <dbReference type="ARBA" id="ARBA00023264"/>
    </source>
</evidence>
<evidence type="ECO:0000256" key="19">
    <source>
        <dbReference type="SAM" id="MobiDB-lite"/>
    </source>
</evidence>
<evidence type="ECO:0000256" key="1">
    <source>
        <dbReference type="ARBA" id="ARBA00001946"/>
    </source>
</evidence>
<feature type="compositionally biased region" description="Pro residues" evidence="19">
    <location>
        <begin position="95"/>
        <end position="107"/>
    </location>
</feature>
<dbReference type="GO" id="GO:0032049">
    <property type="term" value="P:cardiolipin biosynthetic process"/>
    <property type="evidence" value="ECO:0007669"/>
    <property type="project" value="InterPro"/>
</dbReference>
<evidence type="ECO:0000256" key="5">
    <source>
        <dbReference type="ARBA" id="ARBA00005458"/>
    </source>
</evidence>
<dbReference type="EC" id="2.7.7.41" evidence="6"/>
<evidence type="ECO:0000313" key="20">
    <source>
        <dbReference type="EMBL" id="GBF89470.1"/>
    </source>
</evidence>
<evidence type="ECO:0000256" key="11">
    <source>
        <dbReference type="ARBA" id="ARBA00022792"/>
    </source>
</evidence>
<gene>
    <name evidence="20" type="ORF">Rsub_02042</name>
</gene>
<evidence type="ECO:0000256" key="7">
    <source>
        <dbReference type="ARBA" id="ARBA00018337"/>
    </source>
</evidence>
<feature type="compositionally biased region" description="Low complexity" evidence="19">
    <location>
        <begin position="14"/>
        <end position="61"/>
    </location>
</feature>
<comment type="cofactor">
    <cofactor evidence="1">
        <name>Mg(2+)</name>
        <dbReference type="ChEBI" id="CHEBI:18420"/>
    </cofactor>
</comment>
<keyword evidence="17" id="KW-1208">Phospholipid metabolism</keyword>
<dbReference type="PANTHER" id="PTHR13619:SF0">
    <property type="entry name" value="PHOSPHATIDATE CYTIDYLYLTRANSFERASE, MITOCHONDRIAL"/>
    <property type="match status" value="1"/>
</dbReference>
<comment type="pathway">
    <text evidence="4">Lipid metabolism.</text>
</comment>
<evidence type="ECO:0000256" key="9">
    <source>
        <dbReference type="ARBA" id="ARBA00022679"/>
    </source>
</evidence>
<reference evidence="20 21" key="1">
    <citation type="journal article" date="2018" name="Sci. Rep.">
        <title>Raphidocelis subcapitata (=Pseudokirchneriella subcapitata) provides an insight into genome evolution and environmental adaptations in the Sphaeropleales.</title>
        <authorList>
            <person name="Suzuki S."/>
            <person name="Yamaguchi H."/>
            <person name="Nakajima N."/>
            <person name="Kawachi M."/>
        </authorList>
    </citation>
    <scope>NUCLEOTIDE SEQUENCE [LARGE SCALE GENOMIC DNA]</scope>
    <source>
        <strain evidence="20 21">NIES-35</strain>
    </source>
</reference>
<evidence type="ECO:0000256" key="14">
    <source>
        <dbReference type="ARBA" id="ARBA00023128"/>
    </source>
</evidence>
<evidence type="ECO:0000256" key="3">
    <source>
        <dbReference type="ARBA" id="ARBA00005119"/>
    </source>
</evidence>
<keyword evidence="14" id="KW-0496">Mitochondrion</keyword>
<evidence type="ECO:0000256" key="13">
    <source>
        <dbReference type="ARBA" id="ARBA00023098"/>
    </source>
</evidence>
<keyword evidence="16" id="KW-0594">Phospholipid biosynthesis</keyword>
<evidence type="ECO:0000256" key="10">
    <source>
        <dbReference type="ARBA" id="ARBA00022695"/>
    </source>
</evidence>
<evidence type="ECO:0000256" key="15">
    <source>
        <dbReference type="ARBA" id="ARBA00023136"/>
    </source>
</evidence>
<dbReference type="OrthoDB" id="341477at2759"/>
<dbReference type="Proteomes" id="UP000247498">
    <property type="component" value="Unassembled WGS sequence"/>
</dbReference>
<dbReference type="PANTHER" id="PTHR13619">
    <property type="entry name" value="PHOSPHATIDATE CYTIDYLYLTRANSFERASE, MITOCHONDRIAL"/>
    <property type="match status" value="1"/>
</dbReference>
<dbReference type="GO" id="GO:0005743">
    <property type="term" value="C:mitochondrial inner membrane"/>
    <property type="evidence" value="ECO:0007669"/>
    <property type="project" value="UniProtKB-SubCell"/>
</dbReference>
<keyword evidence="8" id="KW-0444">Lipid biosynthesis</keyword>
<dbReference type="AlphaFoldDB" id="A0A2V0NV77"/>
<protein>
    <recommendedName>
        <fullName evidence="7">Phosphatidate cytidylyltransferase, mitochondrial</fullName>
        <ecNumber evidence="6">2.7.7.41</ecNumber>
    </recommendedName>
    <alternativeName>
        <fullName evidence="18">CDP-diacylglycerol synthase</fullName>
    </alternativeName>
</protein>
<evidence type="ECO:0000256" key="18">
    <source>
        <dbReference type="ARBA" id="ARBA00029893"/>
    </source>
</evidence>
<feature type="region of interest" description="Disordered" evidence="19">
    <location>
        <begin position="1"/>
        <end position="61"/>
    </location>
</feature>
<comment type="similarity">
    <text evidence="5">Belongs to the TAM41 family.</text>
</comment>
<dbReference type="GO" id="GO:0016024">
    <property type="term" value="P:CDP-diacylglycerol biosynthetic process"/>
    <property type="evidence" value="ECO:0007669"/>
    <property type="project" value="UniProtKB-UniPathway"/>
</dbReference>
<dbReference type="STRING" id="307507.A0A2V0NV77"/>
<organism evidence="20 21">
    <name type="scientific">Raphidocelis subcapitata</name>
    <dbReference type="NCBI Taxonomy" id="307507"/>
    <lineage>
        <taxon>Eukaryota</taxon>
        <taxon>Viridiplantae</taxon>
        <taxon>Chlorophyta</taxon>
        <taxon>core chlorophytes</taxon>
        <taxon>Chlorophyceae</taxon>
        <taxon>CS clade</taxon>
        <taxon>Sphaeropleales</taxon>
        <taxon>Selenastraceae</taxon>
        <taxon>Raphidocelis</taxon>
    </lineage>
</organism>
<comment type="caution">
    <text evidence="20">The sequence shown here is derived from an EMBL/GenBank/DDBJ whole genome shotgun (WGS) entry which is preliminary data.</text>
</comment>
<feature type="region of interest" description="Disordered" evidence="19">
    <location>
        <begin position="86"/>
        <end position="107"/>
    </location>
</feature>
<comment type="subcellular location">
    <subcellularLocation>
        <location evidence="2">Mitochondrion inner membrane</location>
        <topology evidence="2">Peripheral membrane protein</topology>
        <orientation evidence="2">Matrix side</orientation>
    </subcellularLocation>
</comment>
<feature type="region of interest" description="Disordered" evidence="19">
    <location>
        <begin position="230"/>
        <end position="267"/>
    </location>
</feature>
<keyword evidence="13" id="KW-0443">Lipid metabolism</keyword>
<evidence type="ECO:0000256" key="12">
    <source>
        <dbReference type="ARBA" id="ARBA00022842"/>
    </source>
</evidence>
<sequence length="516" mass="54545">MASPQAPSSVRPLPAAGAAARPRAAAAGGPAQKPHQPRPQQQQAQQQQRQQHQAQQQQQHPLAALVAAHFPPMTYGFAYGSGVFDQPDLSHDPGRPAPAPQLAAPPPQPLSGPMIDFIFVVEDPEDWHTQNMERNASHYSFLRHLGPAAVAAAAGAVGAGVWFNTLVPLGGRLVKYGVTSRAAFLEDVTTWQHLYVPGRLHKPVLPLVALRPAAGGPQHLHLSQNLQQFDQQQQLDQQHQQQLDQRLQQQQLDPDQEQHGGPGALGGYAEQLAADRAALAGALTLNLESALRTALLLSPPTAPFRDVARRIAGLSYHGDVRMGLAEDSRKVERIVAGSFPGFAQLYLPLLRDAARWKLPGGAEWVALDGGGGDAAAAGGDGAAAAAAAAAVVRQDTSAEARMHAISALPAALLMRVAARTGVRRPWAAAAAMQAPAGADAAAPWPRSELVAAAAAWRRDVAWAAVKGGRHEQLLHSGLRSIVRASSARQAAVGVLSAGLFKSARYLGAKLAKAWWR</sequence>
<evidence type="ECO:0000256" key="8">
    <source>
        <dbReference type="ARBA" id="ARBA00022516"/>
    </source>
</evidence>
<evidence type="ECO:0000256" key="6">
    <source>
        <dbReference type="ARBA" id="ARBA00012487"/>
    </source>
</evidence>
<dbReference type="GO" id="GO:0004605">
    <property type="term" value="F:phosphatidate cytidylyltransferase activity"/>
    <property type="evidence" value="ECO:0007669"/>
    <property type="project" value="UniProtKB-EC"/>
</dbReference>
<name>A0A2V0NV77_9CHLO</name>